<comment type="caution">
    <text evidence="2">The sequence shown here is derived from an EMBL/GenBank/DDBJ whole genome shotgun (WGS) entry which is preliminary data.</text>
</comment>
<evidence type="ECO:0000313" key="2">
    <source>
        <dbReference type="EMBL" id="MFD0797834.1"/>
    </source>
</evidence>
<evidence type="ECO:0000259" key="1">
    <source>
        <dbReference type="Pfam" id="PF12867"/>
    </source>
</evidence>
<proteinExistence type="predicted"/>
<organism evidence="2 3">
    <name type="scientific">Maribacter chungangensis</name>
    <dbReference type="NCBI Taxonomy" id="1069117"/>
    <lineage>
        <taxon>Bacteria</taxon>
        <taxon>Pseudomonadati</taxon>
        <taxon>Bacteroidota</taxon>
        <taxon>Flavobacteriia</taxon>
        <taxon>Flavobacteriales</taxon>
        <taxon>Flavobacteriaceae</taxon>
        <taxon>Maribacter</taxon>
    </lineage>
</organism>
<dbReference type="Proteomes" id="UP001597012">
    <property type="component" value="Unassembled WGS sequence"/>
</dbReference>
<accession>A0ABW3B5F9</accession>
<dbReference type="EMBL" id="JBHTHY010000006">
    <property type="protein sequence ID" value="MFD0797834.1"/>
    <property type="molecule type" value="Genomic_DNA"/>
</dbReference>
<reference evidence="3" key="1">
    <citation type="journal article" date="2019" name="Int. J. Syst. Evol. Microbiol.">
        <title>The Global Catalogue of Microorganisms (GCM) 10K type strain sequencing project: providing services to taxonomists for standard genome sequencing and annotation.</title>
        <authorList>
            <consortium name="The Broad Institute Genomics Platform"/>
            <consortium name="The Broad Institute Genome Sequencing Center for Infectious Disease"/>
            <person name="Wu L."/>
            <person name="Ma J."/>
        </authorList>
    </citation>
    <scope>NUCLEOTIDE SEQUENCE [LARGE SCALE GENOMIC DNA]</scope>
    <source>
        <strain evidence="3">CCUG 61948</strain>
    </source>
</reference>
<sequence length="171" mass="19798">MRLSELKQNEFNHFYATYLNMVGEEELIETLESSRDWFVAYTSGLTKERLNFSYGPNKWTVAEVLVHITDTERIFQYRAFRFSKNDKTALPGFDHEDYVGESESEKRTIGEIVAEFLAVREATLTMFKGMSNEKLRRIGTASDMPWSVAALGFVISGHLKHHAKILEERYS</sequence>
<dbReference type="SUPFAM" id="SSF109854">
    <property type="entry name" value="DinB/YfiT-like putative metalloenzymes"/>
    <property type="match status" value="1"/>
</dbReference>
<dbReference type="InterPro" id="IPR024775">
    <property type="entry name" value="DinB-like"/>
</dbReference>
<dbReference type="RefSeq" id="WP_379934320.1">
    <property type="nucleotide sequence ID" value="NZ_JBHTHY010000006.1"/>
</dbReference>
<dbReference type="InterPro" id="IPR034660">
    <property type="entry name" value="DinB/YfiT-like"/>
</dbReference>
<dbReference type="Pfam" id="PF12867">
    <property type="entry name" value="DinB_2"/>
    <property type="match status" value="1"/>
</dbReference>
<feature type="domain" description="DinB-like" evidence="1">
    <location>
        <begin position="31"/>
        <end position="164"/>
    </location>
</feature>
<gene>
    <name evidence="2" type="ORF">ACFQZJ_10205</name>
</gene>
<dbReference type="Gene3D" id="1.20.120.450">
    <property type="entry name" value="dinb family like domain"/>
    <property type="match status" value="1"/>
</dbReference>
<name>A0ABW3B5F9_9FLAO</name>
<evidence type="ECO:0000313" key="3">
    <source>
        <dbReference type="Proteomes" id="UP001597012"/>
    </source>
</evidence>
<keyword evidence="3" id="KW-1185">Reference proteome</keyword>
<protein>
    <submittedName>
        <fullName evidence="2">DinB family protein</fullName>
    </submittedName>
</protein>